<accession>A0A2T1N734</accession>
<comment type="caution">
    <text evidence="1">The sequence shown here is derived from an EMBL/GenBank/DDBJ whole genome shotgun (WGS) entry which is preliminary data.</text>
</comment>
<gene>
    <name evidence="1" type="ORF">C7H52_10955</name>
</gene>
<keyword evidence="2" id="KW-1185">Reference proteome</keyword>
<dbReference type="Proteomes" id="UP000238426">
    <property type="component" value="Unassembled WGS sequence"/>
</dbReference>
<dbReference type="AlphaFoldDB" id="A0A2T1N734"/>
<sequence>MNLTKEIKNRKIDFEPKVKVSNNRIEIEKIGIGIELSDKFTVADKSEFRNFISDYEFPKNLELSKKDREGFEKELFEPIFTLSDKENNRPIIACYLFNVNDLKGNTNLNIRSITKYELMWAEYVLESKNNRRVSVKRVVTNGINGSISENYWFAYKSKSTNSEILSRLRILNLEINDYVLTFYIVDDEQNSLSETELEKFINGIKN</sequence>
<evidence type="ECO:0000313" key="1">
    <source>
        <dbReference type="EMBL" id="PSG87394.1"/>
    </source>
</evidence>
<reference evidence="1 2" key="1">
    <citation type="submission" date="2018-03" db="EMBL/GenBank/DDBJ databases">
        <title>Mesoflavibacter sp. HG37 and Mesoflavibacter sp. HG96 sp.nov., two marine bacteria isolated from seawater of Western Pacific Ocean.</title>
        <authorList>
            <person name="Cheng H."/>
            <person name="Wu Y.-H."/>
            <person name="Guo L.-L."/>
            <person name="Xu X.-W."/>
        </authorList>
    </citation>
    <scope>NUCLEOTIDE SEQUENCE [LARGE SCALE GENOMIC DNA]</scope>
    <source>
        <strain evidence="1 2">KCTC 32269</strain>
    </source>
</reference>
<organism evidence="1 2">
    <name type="scientific">Aurantibacter aestuarii</name>
    <dbReference type="NCBI Taxonomy" id="1266046"/>
    <lineage>
        <taxon>Bacteria</taxon>
        <taxon>Pseudomonadati</taxon>
        <taxon>Bacteroidota</taxon>
        <taxon>Flavobacteriia</taxon>
        <taxon>Flavobacteriales</taxon>
        <taxon>Flavobacteriaceae</taxon>
        <taxon>Aurantibacter</taxon>
    </lineage>
</organism>
<name>A0A2T1N734_9FLAO</name>
<dbReference type="EMBL" id="PXOQ01000010">
    <property type="protein sequence ID" value="PSG87394.1"/>
    <property type="molecule type" value="Genomic_DNA"/>
</dbReference>
<proteinExistence type="predicted"/>
<protein>
    <submittedName>
        <fullName evidence="1">Uncharacterized protein</fullName>
    </submittedName>
</protein>
<evidence type="ECO:0000313" key="2">
    <source>
        <dbReference type="Proteomes" id="UP000238426"/>
    </source>
</evidence>